<organism evidence="1 2">
    <name type="scientific">Paraburkholderia dipogonis</name>
    <dbReference type="NCBI Taxonomy" id="1211383"/>
    <lineage>
        <taxon>Bacteria</taxon>
        <taxon>Pseudomonadati</taxon>
        <taxon>Pseudomonadota</taxon>
        <taxon>Betaproteobacteria</taxon>
        <taxon>Burkholderiales</taxon>
        <taxon>Burkholderiaceae</taxon>
        <taxon>Paraburkholderia</taxon>
    </lineage>
</organism>
<dbReference type="EMBL" id="SNVI01000008">
    <property type="protein sequence ID" value="TFE36708.1"/>
    <property type="molecule type" value="Genomic_DNA"/>
</dbReference>
<dbReference type="AlphaFoldDB" id="A0A4Y8MH20"/>
<evidence type="ECO:0000313" key="1">
    <source>
        <dbReference type="EMBL" id="TFE36708.1"/>
    </source>
</evidence>
<comment type="caution">
    <text evidence="1">The sequence shown here is derived from an EMBL/GenBank/DDBJ whole genome shotgun (WGS) entry which is preliminary data.</text>
</comment>
<proteinExistence type="predicted"/>
<reference evidence="1 2" key="1">
    <citation type="submission" date="2019-03" db="EMBL/GenBank/DDBJ databases">
        <title>Complete Genome Sequence of Paraburkholderia dipogonis ICMP 19430T, a Nitrogen-fixing Symbiont of the South African Invasive Legume Dipogon lignosus in New Zealand.</title>
        <authorList>
            <person name="De Meyer S.E."/>
        </authorList>
    </citation>
    <scope>NUCLEOTIDE SEQUENCE [LARGE SCALE GENOMIC DNA]</scope>
    <source>
        <strain evidence="1 2">ICMP 19430</strain>
    </source>
</reference>
<dbReference type="Proteomes" id="UP000297385">
    <property type="component" value="Unassembled WGS sequence"/>
</dbReference>
<accession>A0A4Y8MH20</accession>
<sequence length="172" mass="19540">MPTLKRCVELYILAKDGNRPHLMADAFIAESELEMTVRTNDISFPSATQGLGAITKIMISDFAQRYENVYTFCLGEPDPEDTDFSCDWLVCMTEKKSGAARLGYGQYRWEKRAALLTKLTITIDEMLVLEKETAAPLLEWAKKLPYPWCSFDAMKSRAPDVSDLTRILEALR</sequence>
<evidence type="ECO:0000313" key="2">
    <source>
        <dbReference type="Proteomes" id="UP000297385"/>
    </source>
</evidence>
<dbReference type="RefSeq" id="WP_121311220.1">
    <property type="nucleotide sequence ID" value="NZ_SNVI01000008.1"/>
</dbReference>
<protein>
    <submittedName>
        <fullName evidence="1">Uncharacterized protein</fullName>
    </submittedName>
</protein>
<gene>
    <name evidence="1" type="ORF">E2553_44410</name>
</gene>
<name>A0A4Y8MH20_9BURK</name>